<dbReference type="PANTHER" id="PTHR23210:SF26">
    <property type="entry name" value="ACTIVATING TRANSCRIPTION FACTOR 7-INTERACTING PROTEIN 1"/>
    <property type="match status" value="1"/>
</dbReference>
<feature type="compositionally biased region" description="Basic and acidic residues" evidence="2">
    <location>
        <begin position="243"/>
        <end position="261"/>
    </location>
</feature>
<dbReference type="GO" id="GO:0005667">
    <property type="term" value="C:transcription regulator complex"/>
    <property type="evidence" value="ECO:0007669"/>
    <property type="project" value="TreeGrafter"/>
</dbReference>
<evidence type="ECO:0000313" key="4">
    <source>
        <dbReference type="Proteomes" id="UP001652661"/>
    </source>
</evidence>
<feature type="compositionally biased region" description="Acidic residues" evidence="2">
    <location>
        <begin position="193"/>
        <end position="206"/>
    </location>
</feature>
<protein>
    <submittedName>
        <fullName evidence="5 6">Activating transcription factor 7-interacting protein 1</fullName>
    </submittedName>
</protein>
<feature type="compositionally biased region" description="Acidic residues" evidence="2">
    <location>
        <begin position="318"/>
        <end position="345"/>
    </location>
</feature>
<dbReference type="GeneID" id="108078541"/>
<dbReference type="InterPro" id="IPR056565">
    <property type="entry name" value="Fn3_ATF7IP"/>
</dbReference>
<keyword evidence="1" id="KW-0175">Coiled coil</keyword>
<feature type="compositionally biased region" description="Gly residues" evidence="2">
    <location>
        <begin position="1257"/>
        <end position="1268"/>
    </location>
</feature>
<feature type="region of interest" description="Disordered" evidence="2">
    <location>
        <begin position="937"/>
        <end position="1002"/>
    </location>
</feature>
<keyword evidence="4" id="KW-1185">Reference proteome</keyword>
<feature type="compositionally biased region" description="Basic and acidic residues" evidence="2">
    <location>
        <begin position="730"/>
        <end position="747"/>
    </location>
</feature>
<dbReference type="Proteomes" id="UP001652661">
    <property type="component" value="Chromosome 2L"/>
</dbReference>
<feature type="compositionally biased region" description="Low complexity" evidence="2">
    <location>
        <begin position="1169"/>
        <end position="1191"/>
    </location>
</feature>
<dbReference type="OrthoDB" id="2434995at2759"/>
<feature type="compositionally biased region" description="Basic and acidic residues" evidence="2">
    <location>
        <begin position="385"/>
        <end position="394"/>
    </location>
</feature>
<feature type="compositionally biased region" description="Acidic residues" evidence="2">
    <location>
        <begin position="263"/>
        <end position="273"/>
    </location>
</feature>
<feature type="compositionally biased region" description="Polar residues" evidence="2">
    <location>
        <begin position="458"/>
        <end position="467"/>
    </location>
</feature>
<feature type="compositionally biased region" description="Basic and acidic residues" evidence="2">
    <location>
        <begin position="444"/>
        <end position="457"/>
    </location>
</feature>
<gene>
    <name evidence="5 6" type="primary">LOC108078541</name>
</gene>
<dbReference type="GO" id="GO:0005634">
    <property type="term" value="C:nucleus"/>
    <property type="evidence" value="ECO:0007669"/>
    <property type="project" value="TreeGrafter"/>
</dbReference>
<evidence type="ECO:0000256" key="2">
    <source>
        <dbReference type="SAM" id="MobiDB-lite"/>
    </source>
</evidence>
<dbReference type="RefSeq" id="XP_017027943.1">
    <property type="nucleotide sequence ID" value="XM_017172454.1"/>
</dbReference>
<feature type="compositionally biased region" description="Basic and acidic residues" evidence="2">
    <location>
        <begin position="501"/>
        <end position="516"/>
    </location>
</feature>
<feature type="region of interest" description="Disordered" evidence="2">
    <location>
        <begin position="582"/>
        <end position="789"/>
    </location>
</feature>
<name>A0A6P4J088_DROKI</name>
<feature type="compositionally biased region" description="Basic and acidic residues" evidence="2">
    <location>
        <begin position="274"/>
        <end position="293"/>
    </location>
</feature>
<accession>A0A6P4J088</accession>
<evidence type="ECO:0000313" key="6">
    <source>
        <dbReference type="RefSeq" id="XP_017027944.1"/>
    </source>
</evidence>
<dbReference type="GO" id="GO:0003712">
    <property type="term" value="F:transcription coregulator activity"/>
    <property type="evidence" value="ECO:0007669"/>
    <property type="project" value="TreeGrafter"/>
</dbReference>
<feature type="compositionally biased region" description="Polar residues" evidence="2">
    <location>
        <begin position="981"/>
        <end position="1002"/>
    </location>
</feature>
<dbReference type="PANTHER" id="PTHR23210">
    <property type="entry name" value="ACTIVATING TRANSCRIPTION FACTOR 7 INTERACTING PROTEIN"/>
    <property type="match status" value="1"/>
</dbReference>
<dbReference type="PROSITE" id="PS50853">
    <property type="entry name" value="FN3"/>
    <property type="match status" value="1"/>
</dbReference>
<feature type="compositionally biased region" description="Acidic residues" evidence="2">
    <location>
        <begin position="605"/>
        <end position="619"/>
    </location>
</feature>
<reference evidence="4" key="2">
    <citation type="submission" date="2025-05" db="UniProtKB">
        <authorList>
            <consortium name="RefSeq"/>
        </authorList>
    </citation>
    <scope>NUCLEOTIDE SEQUENCE [LARGE SCALE GENOMIC DNA]</scope>
    <source>
        <strain evidence="4">14028-0561.14</strain>
    </source>
</reference>
<feature type="compositionally biased region" description="Basic and acidic residues" evidence="2">
    <location>
        <begin position="758"/>
        <end position="767"/>
    </location>
</feature>
<feature type="region of interest" description="Disordered" evidence="2">
    <location>
        <begin position="99"/>
        <end position="131"/>
    </location>
</feature>
<feature type="compositionally biased region" description="Basic and acidic residues" evidence="2">
    <location>
        <begin position="624"/>
        <end position="636"/>
    </location>
</feature>
<feature type="compositionally biased region" description="Basic and acidic residues" evidence="2">
    <location>
        <begin position="665"/>
        <end position="676"/>
    </location>
</feature>
<feature type="compositionally biased region" description="Basic and acidic residues" evidence="2">
    <location>
        <begin position="103"/>
        <end position="131"/>
    </location>
</feature>
<organism evidence="4 5">
    <name type="scientific">Drosophila kikkawai</name>
    <name type="common">Fruit fly</name>
    <dbReference type="NCBI Taxonomy" id="30033"/>
    <lineage>
        <taxon>Eukaryota</taxon>
        <taxon>Metazoa</taxon>
        <taxon>Ecdysozoa</taxon>
        <taxon>Arthropoda</taxon>
        <taxon>Hexapoda</taxon>
        <taxon>Insecta</taxon>
        <taxon>Pterygota</taxon>
        <taxon>Neoptera</taxon>
        <taxon>Endopterygota</taxon>
        <taxon>Diptera</taxon>
        <taxon>Brachycera</taxon>
        <taxon>Muscomorpha</taxon>
        <taxon>Ephydroidea</taxon>
        <taxon>Drosophilidae</taxon>
        <taxon>Drosophila</taxon>
        <taxon>Sophophora</taxon>
    </lineage>
</organism>
<feature type="compositionally biased region" description="Low complexity" evidence="2">
    <location>
        <begin position="1035"/>
        <end position="1046"/>
    </location>
</feature>
<reference evidence="5 6" key="1">
    <citation type="submission" date="2025-04" db="UniProtKB">
        <authorList>
            <consortium name="RefSeq"/>
        </authorList>
    </citation>
    <scope>IDENTIFICATION</scope>
</reference>
<dbReference type="InterPro" id="IPR026085">
    <property type="entry name" value="ATF7-int"/>
</dbReference>
<feature type="compositionally biased region" description="Low complexity" evidence="2">
    <location>
        <begin position="1109"/>
        <end position="1147"/>
    </location>
</feature>
<feature type="region of interest" description="Disordered" evidence="2">
    <location>
        <begin position="168"/>
        <end position="354"/>
    </location>
</feature>
<dbReference type="GO" id="GO:0006355">
    <property type="term" value="P:regulation of DNA-templated transcription"/>
    <property type="evidence" value="ECO:0007669"/>
    <property type="project" value="TreeGrafter"/>
</dbReference>
<feature type="compositionally biased region" description="Basic and acidic residues" evidence="2">
    <location>
        <begin position="407"/>
        <end position="430"/>
    </location>
</feature>
<feature type="compositionally biased region" description="Basic and acidic residues" evidence="2">
    <location>
        <begin position="592"/>
        <end position="604"/>
    </location>
</feature>
<sequence length="1440" mass="156366">MMEVSQNMEMKELPTEGALMRTISSDHGSDEEPLSTPAIANKSSSRTSRDEAGLSDLTNGHDLPIQDVGKSITATEGQERNAGNDLDALLDKISSIVDCSPKNLDDLNSPDKSEECESVSAKEKTADIEDGKVEEAEKEVFEECENKNVELQLELESEKGIEEVIEENENCTPDKEKVVEDIGEGCSDVQEKEIEEVDALPEAEEENTSKIPTKLNTSKEDVFEDALDNISSSDEFDAFGSQDSKKAEPSKQPAPEKKPSVAEDLEEISSDEENISKVEEGEKPDKTEKHPDEDVIDLDSSNECVVCETSTEVKESEAVTEDTEAVTEDTEAVTEDTEAVTEDTVSESKGDSEAEVITVVEGADTCTEDKEVEAATKGPEVVTEVSKEEVKETTVEESGESFPDSDLGLRQEKIPTETEGSKEEALKSAEEPLEAMLVDDEEPRTDPKEVGTEHNECRTQTQEMNDTTIDDLLMEVDKASFESKEKNKSKDDEEPVVIPENDDKPTVNGEKKKSKEDDDEPVVISENDSELKVNGVFENSSENKIDKIEIDKDVSKEKIIPGKETKENESDDEVIFFEPIEKIKPQDTAVDPAKEDIPKTKMDKDDDVVLVSEDEDDEPSPTPTEKEPVKISEKETASGMLPTEIQESATSKGLLVDNTDNACDQFDKPKTHDKLKSTATEDGNSNSSSSNLLRPAETTEQPQSKRLRLSLDDKQNLNPEVDAESLSKPGSEEEDKKLIAKRSHDLVECSPVQGNEEIPNKKLKTDDSDSNSSSDTLQIDLDAKDEAVDDKPAELIKPLDEKDPKLELNPKPEIKSDVKPLRLEFLKNFRKSFDTLTRDDLEELVLQKVVEAMLVKSEFADIRTQLDKCEGTLAAYRRKIAEVSKQFLDLDTVHKRVLKDLESKNSHFTAPVRITRAVGLQVGIPFKAMKPTVAVQDQSHAAGSMLAPPSGTPPKASTSPMRSPMKPRAMPSGPAPVPVTATITNPSTSPSPNLQQQPRSNANFGQPLAAATAGSQPVRRGCLQKITPQRPNPGASASQASNQSNSHRLQASPPTGGLTRGMHASKHTGSTTGMASSAVVAAAAAKAAAMRQRNATNASSSASASVSAYMAQKQQQKQQLQQQQQQYQTHRPGAASSSSSGLGPSPSKQAPKCTTTVHSQAPPISGATVSVPMSSAGASVSGSYGQQQQPSLATAKPKEKAVIDLTDEDDAAAAAAAAAAQAAQEMQASIEANARLRLAQNNAVKRNAQVAAASRGSTGGRGGRGGGNVVRQSPMQLARVNARQIVQNNGGGQRTSLGSNITMQIRSENTPPAASRLRYSHPAPLPTSPAQPFNPAWKMPPSRPVIRISLLDTGIVISWTLEDMSTRYAECVTYQIYAYQETIHEPSTDSWRHVGDVKAMLLPMAVTLNQFQENQRYYFAVRGVDDHQRFGPFSMPKTWP</sequence>
<dbReference type="OMA" id="YQETIHE"/>
<feature type="compositionally biased region" description="Acidic residues" evidence="2">
    <location>
        <begin position="431"/>
        <end position="443"/>
    </location>
</feature>
<proteinExistence type="predicted"/>
<evidence type="ECO:0000259" key="3">
    <source>
        <dbReference type="PROSITE" id="PS50853"/>
    </source>
</evidence>
<feature type="coiled-coil region" evidence="1">
    <location>
        <begin position="134"/>
        <end position="161"/>
    </location>
</feature>
<feature type="region of interest" description="Disordered" evidence="2">
    <location>
        <begin position="1249"/>
        <end position="1269"/>
    </location>
</feature>
<dbReference type="Pfam" id="PF16794">
    <property type="entry name" value="fn3_4"/>
    <property type="match status" value="1"/>
</dbReference>
<dbReference type="InterPro" id="IPR003961">
    <property type="entry name" value="FN3_dom"/>
</dbReference>
<feature type="region of interest" description="Disordered" evidence="2">
    <location>
        <begin position="1024"/>
        <end position="1073"/>
    </location>
</feature>
<evidence type="ECO:0000256" key="1">
    <source>
        <dbReference type="SAM" id="Coils"/>
    </source>
</evidence>
<feature type="region of interest" description="Disordered" evidence="2">
    <location>
        <begin position="369"/>
        <end position="542"/>
    </location>
</feature>
<feature type="region of interest" description="Disordered" evidence="2">
    <location>
        <begin position="1109"/>
        <end position="1200"/>
    </location>
</feature>
<dbReference type="RefSeq" id="XP_017027944.1">
    <property type="nucleotide sequence ID" value="XM_017172455.1"/>
</dbReference>
<feature type="compositionally biased region" description="Basic and acidic residues" evidence="2">
    <location>
        <begin position="475"/>
        <end position="491"/>
    </location>
</feature>
<feature type="domain" description="Fibronectin type-III" evidence="3">
    <location>
        <begin position="1340"/>
        <end position="1440"/>
    </location>
</feature>
<evidence type="ECO:0000313" key="5">
    <source>
        <dbReference type="RefSeq" id="XP_017027943.1"/>
    </source>
</evidence>
<feature type="region of interest" description="Disordered" evidence="2">
    <location>
        <begin position="1"/>
        <end position="86"/>
    </location>
</feature>